<keyword evidence="2" id="KW-1185">Reference proteome</keyword>
<organism evidence="1 2">
    <name type="scientific">Prevotella disiens JCM 6334 = ATCC 29426</name>
    <dbReference type="NCBI Taxonomy" id="1235811"/>
    <lineage>
        <taxon>Bacteria</taxon>
        <taxon>Pseudomonadati</taxon>
        <taxon>Bacteroidota</taxon>
        <taxon>Bacteroidia</taxon>
        <taxon>Bacteroidales</taxon>
        <taxon>Prevotellaceae</taxon>
        <taxon>Prevotella</taxon>
    </lineage>
</organism>
<proteinExistence type="predicted"/>
<gene>
    <name evidence="1" type="ORF">HMPREF0653_01409</name>
</gene>
<dbReference type="EMBL" id="AWUY01000118">
    <property type="protein sequence ID" value="ERJ76609.1"/>
    <property type="molecule type" value="Genomic_DNA"/>
</dbReference>
<dbReference type="Proteomes" id="UP000016660">
    <property type="component" value="Unassembled WGS sequence"/>
</dbReference>
<sequence>MVLFRLEDTTFFHYNQNYHDFLPAITSLYRKKVYLCARKIKLYHINKVKEN</sequence>
<evidence type="ECO:0000313" key="2">
    <source>
        <dbReference type="Proteomes" id="UP000016660"/>
    </source>
</evidence>
<evidence type="ECO:0000313" key="1">
    <source>
        <dbReference type="EMBL" id="ERJ76609.1"/>
    </source>
</evidence>
<reference evidence="1 2" key="1">
    <citation type="submission" date="2013-06" db="EMBL/GenBank/DDBJ databases">
        <authorList>
            <person name="Weinstock G."/>
            <person name="Sodergren E."/>
            <person name="Lobos E.A."/>
            <person name="Fulton L."/>
            <person name="Fulton R."/>
            <person name="Courtney L."/>
            <person name="Fronick C."/>
            <person name="O'Laughlin M."/>
            <person name="Godfrey J."/>
            <person name="Wilson R.M."/>
            <person name="Miner T."/>
            <person name="Farmer C."/>
            <person name="Delehaunty K."/>
            <person name="Cordes M."/>
            <person name="Minx P."/>
            <person name="Tomlinson C."/>
            <person name="Chen J."/>
            <person name="Wollam A."/>
            <person name="Pepin K.H."/>
            <person name="Bhonagiri V."/>
            <person name="Zhang X."/>
            <person name="Warren W."/>
            <person name="Mitreva M."/>
            <person name="Mardis E.R."/>
            <person name="Wilson R.K."/>
        </authorList>
    </citation>
    <scope>NUCLEOTIDE SEQUENCE [LARGE SCALE GENOMIC DNA]</scope>
    <source>
        <strain evidence="1 2">ATCC 29426</strain>
    </source>
</reference>
<name>A0ABP2Y7A2_9BACT</name>
<comment type="caution">
    <text evidence="1">The sequence shown here is derived from an EMBL/GenBank/DDBJ whole genome shotgun (WGS) entry which is preliminary data.</text>
</comment>
<protein>
    <submittedName>
        <fullName evidence="1">Uncharacterized protein</fullName>
    </submittedName>
</protein>
<accession>A0ABP2Y7A2</accession>